<evidence type="ECO:0000256" key="9">
    <source>
        <dbReference type="ARBA" id="ARBA00022741"/>
    </source>
</evidence>
<keyword evidence="13 15" id="KW-0472">Membrane</keyword>
<accession>A0A835FDJ4</accession>
<evidence type="ECO:0000256" key="3">
    <source>
        <dbReference type="ARBA" id="ARBA00010217"/>
    </source>
</evidence>
<dbReference type="InterPro" id="IPR000719">
    <property type="entry name" value="Prot_kinase_dom"/>
</dbReference>
<dbReference type="PROSITE" id="PS00107">
    <property type="entry name" value="PROTEIN_KINASE_ATP"/>
    <property type="match status" value="1"/>
</dbReference>
<evidence type="ECO:0000256" key="12">
    <source>
        <dbReference type="ARBA" id="ARBA00022989"/>
    </source>
</evidence>
<comment type="caution">
    <text evidence="18">The sequence shown here is derived from an EMBL/GenBank/DDBJ whole genome shotgun (WGS) entry which is preliminary data.</text>
</comment>
<dbReference type="InterPro" id="IPR013320">
    <property type="entry name" value="ConA-like_dom_sf"/>
</dbReference>
<dbReference type="InterPro" id="IPR017441">
    <property type="entry name" value="Protein_kinase_ATP_BS"/>
</dbReference>
<protein>
    <recommendedName>
        <fullName evidence="17">Protein kinase domain-containing protein</fullName>
    </recommendedName>
</protein>
<keyword evidence="7 16" id="KW-0732">Signal</keyword>
<comment type="similarity">
    <text evidence="3">In the C-terminal section; belongs to the protein kinase superfamily. Ser/Thr protein kinase family.</text>
</comment>
<feature type="binding site" evidence="14">
    <location>
        <position position="367"/>
    </location>
    <ligand>
        <name>ATP</name>
        <dbReference type="ChEBI" id="CHEBI:30616"/>
    </ligand>
</feature>
<dbReference type="PROSITE" id="PS50011">
    <property type="entry name" value="PROTEIN_KINASE_DOM"/>
    <property type="match status" value="1"/>
</dbReference>
<dbReference type="Pfam" id="PF00139">
    <property type="entry name" value="Lectin_legB"/>
    <property type="match status" value="1"/>
</dbReference>
<dbReference type="Gene3D" id="2.60.120.200">
    <property type="match status" value="1"/>
</dbReference>
<comment type="similarity">
    <text evidence="2">In the N-terminal section; belongs to the leguminous lectin family.</text>
</comment>
<dbReference type="CDD" id="cd14066">
    <property type="entry name" value="STKc_IRAK"/>
    <property type="match status" value="1"/>
</dbReference>
<organism evidence="18 19">
    <name type="scientific">Digitaria exilis</name>
    <dbReference type="NCBI Taxonomy" id="1010633"/>
    <lineage>
        <taxon>Eukaryota</taxon>
        <taxon>Viridiplantae</taxon>
        <taxon>Streptophyta</taxon>
        <taxon>Embryophyta</taxon>
        <taxon>Tracheophyta</taxon>
        <taxon>Spermatophyta</taxon>
        <taxon>Magnoliopsida</taxon>
        <taxon>Liliopsida</taxon>
        <taxon>Poales</taxon>
        <taxon>Poaceae</taxon>
        <taxon>PACMAD clade</taxon>
        <taxon>Panicoideae</taxon>
        <taxon>Panicodae</taxon>
        <taxon>Paniceae</taxon>
        <taxon>Anthephorinae</taxon>
        <taxon>Digitaria</taxon>
    </lineage>
</organism>
<keyword evidence="10" id="KW-0418">Kinase</keyword>
<dbReference type="InterPro" id="IPR011009">
    <property type="entry name" value="Kinase-like_dom_sf"/>
</dbReference>
<dbReference type="Gene3D" id="3.30.200.20">
    <property type="entry name" value="Phosphorylase Kinase, domain 1"/>
    <property type="match status" value="1"/>
</dbReference>
<dbReference type="InterPro" id="IPR008271">
    <property type="entry name" value="Ser/Thr_kinase_AS"/>
</dbReference>
<keyword evidence="11 14" id="KW-0067">ATP-binding</keyword>
<dbReference type="GO" id="GO:0051707">
    <property type="term" value="P:response to other organism"/>
    <property type="evidence" value="ECO:0007669"/>
    <property type="project" value="UniProtKB-ARBA"/>
</dbReference>
<dbReference type="InterPro" id="IPR050528">
    <property type="entry name" value="L-type_Lectin-RKs"/>
</dbReference>
<evidence type="ECO:0000256" key="11">
    <source>
        <dbReference type="ARBA" id="ARBA00022840"/>
    </source>
</evidence>
<evidence type="ECO:0000256" key="15">
    <source>
        <dbReference type="SAM" id="Phobius"/>
    </source>
</evidence>
<evidence type="ECO:0000256" key="10">
    <source>
        <dbReference type="ARBA" id="ARBA00022777"/>
    </source>
</evidence>
<dbReference type="SUPFAM" id="SSF49899">
    <property type="entry name" value="Concanavalin A-like lectins/glucanases"/>
    <property type="match status" value="1"/>
</dbReference>
<dbReference type="SUPFAM" id="SSF56112">
    <property type="entry name" value="Protein kinase-like (PK-like)"/>
    <property type="match status" value="1"/>
</dbReference>
<dbReference type="GO" id="GO:0006952">
    <property type="term" value="P:defense response"/>
    <property type="evidence" value="ECO:0007669"/>
    <property type="project" value="UniProtKB-ARBA"/>
</dbReference>
<keyword evidence="9 14" id="KW-0547">Nucleotide-binding</keyword>
<dbReference type="InterPro" id="IPR001220">
    <property type="entry name" value="Legume_lectin_dom"/>
</dbReference>
<dbReference type="Gene3D" id="1.10.510.10">
    <property type="entry name" value="Transferase(Phosphotransferase) domain 1"/>
    <property type="match status" value="1"/>
</dbReference>
<keyword evidence="19" id="KW-1185">Reference proteome</keyword>
<dbReference type="PROSITE" id="PS00108">
    <property type="entry name" value="PROTEIN_KINASE_ST"/>
    <property type="match status" value="1"/>
</dbReference>
<feature type="domain" description="Protein kinase" evidence="17">
    <location>
        <begin position="332"/>
        <end position="627"/>
    </location>
</feature>
<dbReference type="GO" id="GO:0016020">
    <property type="term" value="C:membrane"/>
    <property type="evidence" value="ECO:0007669"/>
    <property type="project" value="UniProtKB-SubCell"/>
</dbReference>
<evidence type="ECO:0000256" key="8">
    <source>
        <dbReference type="ARBA" id="ARBA00022734"/>
    </source>
</evidence>
<keyword evidence="5" id="KW-0808">Transferase</keyword>
<evidence type="ECO:0000256" key="6">
    <source>
        <dbReference type="ARBA" id="ARBA00022692"/>
    </source>
</evidence>
<feature type="chain" id="PRO_5032740165" description="Protein kinase domain-containing protein" evidence="16">
    <location>
        <begin position="25"/>
        <end position="705"/>
    </location>
</feature>
<dbReference type="FunFam" id="3.30.200.20:FF:000320">
    <property type="entry name" value="probable L-type lectin-domain containing receptor kinase S.5"/>
    <property type="match status" value="1"/>
</dbReference>
<dbReference type="GO" id="GO:0005524">
    <property type="term" value="F:ATP binding"/>
    <property type="evidence" value="ECO:0007669"/>
    <property type="project" value="UniProtKB-UniRule"/>
</dbReference>
<keyword evidence="8" id="KW-0430">Lectin</keyword>
<sequence>MSCSCALLPLLLLLLCTGISSSFASASCGCCGGTNYRFHSSSNDSYDGLLLLRDAEISNGILHLTPAGSMTNKSGAALLAAPVTLWCPGSPEVSQDGSSVPFQTTFTMNVLDSHGTLEFIIIPTLNSPPLGILNLSSNPSNVTSPSSGSGFIVFKFETDISPSSLSISIITSKSWPSSTLNITTIPMNQETTKSFKVSIKYTGQHVEVYTDVEGRHLDKAIIEADLNLSDYVPQSAFLGFLLRSELHSILSWELKVNLPGDGQGINWKVTIPAVLGCISVTAIMNMFVAAFYFNSKYNKLKMEMELSETLRRLPGMPREFKHATMRKATDNFHESRRLGKGGFGAVYKGTLWSGKDAMTCVEVAVKKFTRNERRCYDDFLAEVDIINRLRHRNIVPLVGWCYEKGELLLIYEYMPNGSLDQHLYPKEQPGQILGWATRYGIVADIAAGLHYVHHEHEHMVLHRDIKSSNIMLDSTLHGRLGDFGLARIVGLDKNSYTDLGVAGTWGFIAPEYSVSHKATRKTDIYAFGVLILEIVTGRRAISVFQDTFQLLNDWVWRLHRDGRLLEAVDKKVVSSEEYDADGAIRLLLLGLACTNPNPLDRPSMAEVVQVVAKSVPAPDVPHVKPSFVWPPEDERIPHGFDDITELSDLDESHWEETSSSDALAFHFLFTHVKDGPVLGLVCNQGNVSCGSGTDSELSPTDKDIY</sequence>
<keyword evidence="6 15" id="KW-0812">Transmembrane</keyword>
<dbReference type="FunFam" id="1.10.510.10:FF:000444">
    <property type="entry name" value="probable L-type lectin-domain containing receptor kinase S.5"/>
    <property type="match status" value="1"/>
</dbReference>
<gene>
    <name evidence="18" type="ORF">HU200_012851</name>
</gene>
<evidence type="ECO:0000256" key="7">
    <source>
        <dbReference type="ARBA" id="ARBA00022729"/>
    </source>
</evidence>
<evidence type="ECO:0000256" key="1">
    <source>
        <dbReference type="ARBA" id="ARBA00004479"/>
    </source>
</evidence>
<evidence type="ECO:0000256" key="14">
    <source>
        <dbReference type="PROSITE-ProRule" id="PRU10141"/>
    </source>
</evidence>
<keyword evidence="4" id="KW-0723">Serine/threonine-protein kinase</keyword>
<evidence type="ECO:0000256" key="13">
    <source>
        <dbReference type="ARBA" id="ARBA00023136"/>
    </source>
</evidence>
<comment type="subcellular location">
    <subcellularLocation>
        <location evidence="1">Membrane</location>
        <topology evidence="1">Single-pass type I membrane protein</topology>
    </subcellularLocation>
</comment>
<dbReference type="GO" id="GO:0030246">
    <property type="term" value="F:carbohydrate binding"/>
    <property type="evidence" value="ECO:0007669"/>
    <property type="project" value="UniProtKB-KW"/>
</dbReference>
<evidence type="ECO:0000313" key="18">
    <source>
        <dbReference type="EMBL" id="KAF8748724.1"/>
    </source>
</evidence>
<dbReference type="EMBL" id="JACEFO010001065">
    <property type="protein sequence ID" value="KAF8748724.1"/>
    <property type="molecule type" value="Genomic_DNA"/>
</dbReference>
<dbReference type="Proteomes" id="UP000636709">
    <property type="component" value="Unassembled WGS sequence"/>
</dbReference>
<evidence type="ECO:0000256" key="16">
    <source>
        <dbReference type="SAM" id="SignalP"/>
    </source>
</evidence>
<evidence type="ECO:0000256" key="2">
    <source>
        <dbReference type="ARBA" id="ARBA00008536"/>
    </source>
</evidence>
<evidence type="ECO:0000313" key="19">
    <source>
        <dbReference type="Proteomes" id="UP000636709"/>
    </source>
</evidence>
<feature type="transmembrane region" description="Helical" evidence="15">
    <location>
        <begin position="273"/>
        <end position="293"/>
    </location>
</feature>
<dbReference type="GO" id="GO:0004674">
    <property type="term" value="F:protein serine/threonine kinase activity"/>
    <property type="evidence" value="ECO:0007669"/>
    <property type="project" value="UniProtKB-KW"/>
</dbReference>
<keyword evidence="12 15" id="KW-1133">Transmembrane helix</keyword>
<dbReference type="Pfam" id="PF07714">
    <property type="entry name" value="PK_Tyr_Ser-Thr"/>
    <property type="match status" value="1"/>
</dbReference>
<evidence type="ECO:0000256" key="5">
    <source>
        <dbReference type="ARBA" id="ARBA00022679"/>
    </source>
</evidence>
<dbReference type="SMART" id="SM00220">
    <property type="entry name" value="S_TKc"/>
    <property type="match status" value="1"/>
</dbReference>
<evidence type="ECO:0000256" key="4">
    <source>
        <dbReference type="ARBA" id="ARBA00022527"/>
    </source>
</evidence>
<dbReference type="AlphaFoldDB" id="A0A835FDJ4"/>
<dbReference type="InterPro" id="IPR001245">
    <property type="entry name" value="Ser-Thr/Tyr_kinase_cat_dom"/>
</dbReference>
<dbReference type="OrthoDB" id="688481at2759"/>
<proteinExistence type="inferred from homology"/>
<dbReference type="PANTHER" id="PTHR27007">
    <property type="match status" value="1"/>
</dbReference>
<feature type="signal peptide" evidence="16">
    <location>
        <begin position="1"/>
        <end position="24"/>
    </location>
</feature>
<reference evidence="18" key="1">
    <citation type="submission" date="2020-07" db="EMBL/GenBank/DDBJ databases">
        <title>Genome sequence and genetic diversity analysis of an under-domesticated orphan crop, white fonio (Digitaria exilis).</title>
        <authorList>
            <person name="Bennetzen J.L."/>
            <person name="Chen S."/>
            <person name="Ma X."/>
            <person name="Wang X."/>
            <person name="Yssel A.E.J."/>
            <person name="Chaluvadi S.R."/>
            <person name="Johnson M."/>
            <person name="Gangashetty P."/>
            <person name="Hamidou F."/>
            <person name="Sanogo M.D."/>
            <person name="Zwaenepoel A."/>
            <person name="Wallace J."/>
            <person name="Van De Peer Y."/>
            <person name="Van Deynze A."/>
        </authorList>
    </citation>
    <scope>NUCLEOTIDE SEQUENCE</scope>
    <source>
        <tissue evidence="18">Leaves</tissue>
    </source>
</reference>
<name>A0A835FDJ4_9POAL</name>
<evidence type="ECO:0000259" key="17">
    <source>
        <dbReference type="PROSITE" id="PS50011"/>
    </source>
</evidence>